<evidence type="ECO:0000256" key="1">
    <source>
        <dbReference type="ARBA" id="ARBA00010211"/>
    </source>
</evidence>
<dbReference type="PANTHER" id="PTHR42796">
    <property type="entry name" value="FUMARYLACETOACETATE HYDROLASE DOMAIN-CONTAINING PROTEIN 2A-RELATED"/>
    <property type="match status" value="1"/>
</dbReference>
<dbReference type="SUPFAM" id="SSF56529">
    <property type="entry name" value="FAH"/>
    <property type="match status" value="1"/>
</dbReference>
<dbReference type="RefSeq" id="WP_068959049.1">
    <property type="nucleotide sequence ID" value="NZ_LGLV01000023.1"/>
</dbReference>
<feature type="domain" description="Fumarylacetoacetase-like C-terminal" evidence="3">
    <location>
        <begin position="174"/>
        <end position="351"/>
    </location>
</feature>
<accession>A0A1C7NT27</accession>
<organism evidence="4 5">
    <name type="scientific">Pararhizobium polonicum</name>
    <dbReference type="NCBI Taxonomy" id="1612624"/>
    <lineage>
        <taxon>Bacteria</taxon>
        <taxon>Pseudomonadati</taxon>
        <taxon>Pseudomonadota</taxon>
        <taxon>Alphaproteobacteria</taxon>
        <taxon>Hyphomicrobiales</taxon>
        <taxon>Rhizobiaceae</taxon>
        <taxon>Rhizobium/Agrobacterium group</taxon>
        <taxon>Pararhizobium</taxon>
    </lineage>
</organism>
<name>A0A1C7NT27_9HYPH</name>
<dbReference type="EMBL" id="LGLV01000023">
    <property type="protein sequence ID" value="OBZ92141.1"/>
    <property type="molecule type" value="Genomic_DNA"/>
</dbReference>
<evidence type="ECO:0000259" key="3">
    <source>
        <dbReference type="Pfam" id="PF01557"/>
    </source>
</evidence>
<dbReference type="GO" id="GO:0016787">
    <property type="term" value="F:hydrolase activity"/>
    <property type="evidence" value="ECO:0007669"/>
    <property type="project" value="UniProtKB-KW"/>
</dbReference>
<keyword evidence="2" id="KW-0479">Metal-binding</keyword>
<keyword evidence="5" id="KW-1185">Reference proteome</keyword>
<keyword evidence="4" id="KW-0378">Hydrolase</keyword>
<dbReference type="PANTHER" id="PTHR42796:SF7">
    <property type="entry name" value="2-DEHYDRO-3-DEOXY-D-ARABINONATE DEHYDRATASE"/>
    <property type="match status" value="1"/>
</dbReference>
<dbReference type="Pfam" id="PF01557">
    <property type="entry name" value="FAA_hydrolase"/>
    <property type="match status" value="1"/>
</dbReference>
<dbReference type="Proteomes" id="UP000093111">
    <property type="component" value="Unassembled WGS sequence"/>
</dbReference>
<evidence type="ECO:0000313" key="5">
    <source>
        <dbReference type="Proteomes" id="UP000093111"/>
    </source>
</evidence>
<comment type="similarity">
    <text evidence="1">Belongs to the FAH family.</text>
</comment>
<dbReference type="STRING" id="1612624.ADU59_28480"/>
<reference evidence="4 5" key="1">
    <citation type="journal article" date="2016" name="Syst. Appl. Microbiol.">
        <title>Pararhizobium polonicum sp. nov. isolated from tumors on stone fruit rootstocks.</title>
        <authorList>
            <person name="Pulawska J."/>
            <person name="Kuzmanovic N."/>
            <person name="Willems A."/>
            <person name="Pothier J.F."/>
        </authorList>
    </citation>
    <scope>NUCLEOTIDE SEQUENCE [LARGE SCALE GENOMIC DNA]</scope>
    <source>
        <strain evidence="4 5">F5.1</strain>
    </source>
</reference>
<comment type="caution">
    <text evidence="4">The sequence shown here is derived from an EMBL/GenBank/DDBJ whole genome shotgun (WGS) entry which is preliminary data.</text>
</comment>
<proteinExistence type="inferred from homology"/>
<dbReference type="OrthoDB" id="9779415at2"/>
<sequence>MPYGEGTFVGRAWLPECGGPALVTIRNGQLEDITSAVAPTMRDLMERPDLVSYVRAAKGTSLGPVESFLNRTADPNVAHLLAPIDLQAIKACGVTFARSMVERVIEERSAGNAALAHDIRQRVSAVVGDSLKDIKPGSPQAATVKAELIKAGLWSQYLEVGIGPDAEVFTKAQPMSSVGHGADVGLHPVSSWNNPEPEMVLVVDSGCVVKGATLGNDVNLRDVEGRSALLLGKAKDNNASCSIGPFIRLFDESYGIDDVRAAEVELRVEGTDGFVLDGLSSMREISRDPLDLVSQAAGRHHQYPDGFVLFMGTLFAPIEDRDVPGQGFTHKIDDIVTISNSKLGSLSNRVRHSTECAPWSFGASHLMRNLARRGLL</sequence>
<dbReference type="InterPro" id="IPR051121">
    <property type="entry name" value="FAH"/>
</dbReference>
<gene>
    <name evidence="4" type="ORF">ADU59_28480</name>
</gene>
<dbReference type="PATRIC" id="fig|1612624.7.peg.3874"/>
<dbReference type="GO" id="GO:0046872">
    <property type="term" value="F:metal ion binding"/>
    <property type="evidence" value="ECO:0007669"/>
    <property type="project" value="UniProtKB-KW"/>
</dbReference>
<dbReference type="Gene3D" id="3.90.850.10">
    <property type="entry name" value="Fumarylacetoacetase-like, C-terminal domain"/>
    <property type="match status" value="1"/>
</dbReference>
<protein>
    <submittedName>
        <fullName evidence="4">Fumarylacetoacetate hydrolase</fullName>
    </submittedName>
</protein>
<evidence type="ECO:0000256" key="2">
    <source>
        <dbReference type="ARBA" id="ARBA00022723"/>
    </source>
</evidence>
<dbReference type="AlphaFoldDB" id="A0A1C7NT27"/>
<evidence type="ECO:0000313" key="4">
    <source>
        <dbReference type="EMBL" id="OBZ92141.1"/>
    </source>
</evidence>
<dbReference type="GO" id="GO:0044281">
    <property type="term" value="P:small molecule metabolic process"/>
    <property type="evidence" value="ECO:0007669"/>
    <property type="project" value="UniProtKB-ARBA"/>
</dbReference>
<dbReference type="InterPro" id="IPR036663">
    <property type="entry name" value="Fumarylacetoacetase_C_sf"/>
</dbReference>
<dbReference type="InterPro" id="IPR011234">
    <property type="entry name" value="Fumarylacetoacetase-like_C"/>
</dbReference>